<dbReference type="EMBL" id="CP041765">
    <property type="protein sequence ID" value="QDQ96692.1"/>
    <property type="molecule type" value="Genomic_DNA"/>
</dbReference>
<dbReference type="GO" id="GO:0005886">
    <property type="term" value="C:plasma membrane"/>
    <property type="evidence" value="ECO:0007669"/>
    <property type="project" value="UniProtKB-SubCell"/>
</dbReference>
<evidence type="ECO:0008006" key="10">
    <source>
        <dbReference type="Google" id="ProtNLM"/>
    </source>
</evidence>
<dbReference type="Proteomes" id="UP000317344">
    <property type="component" value="Chromosome"/>
</dbReference>
<dbReference type="RefSeq" id="WP_143906631.1">
    <property type="nucleotide sequence ID" value="NZ_CP041765.1"/>
</dbReference>
<keyword evidence="4 7" id="KW-1133">Transmembrane helix</keyword>
<evidence type="ECO:0000256" key="2">
    <source>
        <dbReference type="ARBA" id="ARBA00022475"/>
    </source>
</evidence>
<feature type="transmembrane region" description="Helical" evidence="7">
    <location>
        <begin position="443"/>
        <end position="461"/>
    </location>
</feature>
<dbReference type="KEGG" id="toy:FO059_04190"/>
<sequence length="705" mass="74471">MNNKDPMVDTDTTGRTGQPGGTGRSSDTDPAGDTEPLQSTASKAPTAAPRRAGRTSRQVIVPVLFALCVAAAAAATAWLGSWPYDIVSSLYPGDASVTLMAAMRAAAMIAGSVTVGAAVFATFFVGHSGDGLLGARGYAATRLASRAATVWAAAAAVMILATAADGAGVSISEMMSRDAFLDVYAAVEQPKSWTVAFVLAVVVAVVLRMALRWMTVLATLGLSLPAALAPGMVGNNGQGLSHDLATNFLILHSAAAAVWLGVLVAAWSYLRAAAPNAPVGEVLRRVRWCTAGVVVLLGLSGAGITWLQLRGGDLTSAYGVAALAQTAATVLLAVLAVARVRRPVKPGAGPRQLLPDLVLVLAAFAAAAFAGRVPSPSLLRTATTGHEIYIGYDIPGPWTWTGLVTEWRVDALWLTIAVVMLGGYLLAVRRLHRTGGTWPAHRTWLWAAGWVLIALSTSSGVNTWSSAQFSMHMVLHLILNLAAAPMLVAAAPLGLIRAATPPRPGGISGPREWVDTFTRSGLVRMLTTPWVALTIYVVTLFGFYFTPLFDDVIRYHWGHQWMNIHFLVTGCLFFWPIVGAGLPGRRLGNLGRIGMLLAIMPFHALFGIVVMTSDTVLGNTFYQAFDLLDADGLLHDQMIGGLLAWVSGEIPVLIAVTILLVRWFRREYRAVGRAPHSGDGPGGTASAEDADGAEALLDELQRIRR</sequence>
<evidence type="ECO:0000256" key="6">
    <source>
        <dbReference type="SAM" id="MobiDB-lite"/>
    </source>
</evidence>
<evidence type="ECO:0000256" key="1">
    <source>
        <dbReference type="ARBA" id="ARBA00004651"/>
    </source>
</evidence>
<dbReference type="AlphaFoldDB" id="A0A516X0T8"/>
<name>A0A516X0T8_9ACTN</name>
<evidence type="ECO:0000256" key="7">
    <source>
        <dbReference type="SAM" id="Phobius"/>
    </source>
</evidence>
<reference evidence="8 9" key="2">
    <citation type="submission" date="2019-07" db="EMBL/GenBank/DDBJ databases">
        <authorList>
            <person name="Huang Y."/>
        </authorList>
    </citation>
    <scope>NUCLEOTIDE SEQUENCE [LARGE SCALE GENOMIC DNA]</scope>
    <source>
        <strain evidence="8 9">HY188</strain>
    </source>
</reference>
<evidence type="ECO:0000256" key="5">
    <source>
        <dbReference type="ARBA" id="ARBA00023136"/>
    </source>
</evidence>
<feature type="transmembrane region" description="Helical" evidence="7">
    <location>
        <begin position="521"/>
        <end position="544"/>
    </location>
</feature>
<feature type="transmembrane region" description="Helical" evidence="7">
    <location>
        <begin position="473"/>
        <end position="500"/>
    </location>
</feature>
<evidence type="ECO:0000256" key="3">
    <source>
        <dbReference type="ARBA" id="ARBA00022692"/>
    </source>
</evidence>
<feature type="transmembrane region" description="Helical" evidence="7">
    <location>
        <begin position="245"/>
        <end position="267"/>
    </location>
</feature>
<feature type="transmembrane region" description="Helical" evidence="7">
    <location>
        <begin position="315"/>
        <end position="341"/>
    </location>
</feature>
<feature type="transmembrane region" description="Helical" evidence="7">
    <location>
        <begin position="288"/>
        <end position="309"/>
    </location>
</feature>
<organism evidence="8 9">
    <name type="scientific">Tomitella fengzijianii</name>
    <dbReference type="NCBI Taxonomy" id="2597660"/>
    <lineage>
        <taxon>Bacteria</taxon>
        <taxon>Bacillati</taxon>
        <taxon>Actinomycetota</taxon>
        <taxon>Actinomycetes</taxon>
        <taxon>Mycobacteriales</taxon>
        <taxon>Tomitella</taxon>
    </lineage>
</organism>
<comment type="subcellular location">
    <subcellularLocation>
        <location evidence="1">Cell membrane</location>
        <topology evidence="1">Multi-pass membrane protein</topology>
    </subcellularLocation>
</comment>
<feature type="transmembrane region" description="Helical" evidence="7">
    <location>
        <begin position="216"/>
        <end position="233"/>
    </location>
</feature>
<protein>
    <recommendedName>
        <fullName evidence="10">Copper resistance protein D</fullName>
    </recommendedName>
</protein>
<evidence type="ECO:0000313" key="9">
    <source>
        <dbReference type="Proteomes" id="UP000317344"/>
    </source>
</evidence>
<feature type="transmembrane region" description="Helical" evidence="7">
    <location>
        <begin position="192"/>
        <end position="211"/>
    </location>
</feature>
<feature type="transmembrane region" description="Helical" evidence="7">
    <location>
        <begin position="101"/>
        <end position="126"/>
    </location>
</feature>
<feature type="transmembrane region" description="Helical" evidence="7">
    <location>
        <begin position="411"/>
        <end position="431"/>
    </location>
</feature>
<reference evidence="8 9" key="1">
    <citation type="submission" date="2019-07" db="EMBL/GenBank/DDBJ databases">
        <title>Tomitella cavernea sp. nov., an actinomycete isolated from soil.</title>
        <authorList>
            <person name="Cheng J."/>
        </authorList>
    </citation>
    <scope>NUCLEOTIDE SEQUENCE [LARGE SCALE GENOMIC DNA]</scope>
    <source>
        <strain evidence="8 9">HY188</strain>
    </source>
</reference>
<evidence type="ECO:0000256" key="4">
    <source>
        <dbReference type="ARBA" id="ARBA00022989"/>
    </source>
</evidence>
<proteinExistence type="predicted"/>
<dbReference type="OrthoDB" id="5241646at2"/>
<gene>
    <name evidence="8" type="ORF">FO059_04190</name>
</gene>
<feature type="transmembrane region" description="Helical" evidence="7">
    <location>
        <begin position="59"/>
        <end position="81"/>
    </location>
</feature>
<feature type="transmembrane region" description="Helical" evidence="7">
    <location>
        <begin position="642"/>
        <end position="664"/>
    </location>
</feature>
<keyword evidence="3 7" id="KW-0812">Transmembrane</keyword>
<feature type="transmembrane region" description="Helical" evidence="7">
    <location>
        <begin position="564"/>
        <end position="584"/>
    </location>
</feature>
<dbReference type="InterPro" id="IPR019108">
    <property type="entry name" value="Caa3_assmbl_CtaG-rel"/>
</dbReference>
<keyword evidence="5 7" id="KW-0472">Membrane</keyword>
<keyword evidence="2" id="KW-1003">Cell membrane</keyword>
<feature type="transmembrane region" description="Helical" evidence="7">
    <location>
        <begin position="353"/>
        <end position="371"/>
    </location>
</feature>
<accession>A0A516X0T8</accession>
<keyword evidence="9" id="KW-1185">Reference proteome</keyword>
<feature type="transmembrane region" description="Helical" evidence="7">
    <location>
        <begin position="147"/>
        <end position="172"/>
    </location>
</feature>
<feature type="region of interest" description="Disordered" evidence="6">
    <location>
        <begin position="1"/>
        <end position="52"/>
    </location>
</feature>
<dbReference type="Pfam" id="PF09678">
    <property type="entry name" value="Caa3_CtaG"/>
    <property type="match status" value="1"/>
</dbReference>
<evidence type="ECO:0000313" key="8">
    <source>
        <dbReference type="EMBL" id="QDQ96692.1"/>
    </source>
</evidence>
<feature type="transmembrane region" description="Helical" evidence="7">
    <location>
        <begin position="596"/>
        <end position="622"/>
    </location>
</feature>